<feature type="domain" description="N-acetyltransferase" evidence="6">
    <location>
        <begin position="4"/>
        <end position="149"/>
    </location>
</feature>
<proteinExistence type="inferred from homology"/>
<evidence type="ECO:0000256" key="5">
    <source>
        <dbReference type="RuleBase" id="RU363094"/>
    </source>
</evidence>
<keyword evidence="7" id="KW-0689">Ribosomal protein</keyword>
<dbReference type="GO" id="GO:0005840">
    <property type="term" value="C:ribosome"/>
    <property type="evidence" value="ECO:0007669"/>
    <property type="project" value="UniProtKB-KW"/>
</dbReference>
<keyword evidence="7" id="KW-0687">Ribonucleoprotein</keyword>
<dbReference type="GO" id="GO:0005737">
    <property type="term" value="C:cytoplasm"/>
    <property type="evidence" value="ECO:0007669"/>
    <property type="project" value="UniProtKB-SubCell"/>
</dbReference>
<comment type="catalytic activity">
    <reaction evidence="5">
        <text>N-terminal L-alanyl-[ribosomal protein bS18] + acetyl-CoA = N-terminal N(alpha)-acetyl-L-alanyl-[ribosomal protein bS18] + CoA + H(+)</text>
        <dbReference type="Rhea" id="RHEA:43756"/>
        <dbReference type="Rhea" id="RHEA-COMP:10676"/>
        <dbReference type="Rhea" id="RHEA-COMP:10677"/>
        <dbReference type="ChEBI" id="CHEBI:15378"/>
        <dbReference type="ChEBI" id="CHEBI:57287"/>
        <dbReference type="ChEBI" id="CHEBI:57288"/>
        <dbReference type="ChEBI" id="CHEBI:64718"/>
        <dbReference type="ChEBI" id="CHEBI:83683"/>
        <dbReference type="EC" id="2.3.1.266"/>
    </reaction>
</comment>
<dbReference type="PANTHER" id="PTHR43420">
    <property type="entry name" value="ACETYLTRANSFERASE"/>
    <property type="match status" value="1"/>
</dbReference>
<dbReference type="Proteomes" id="UP000030012">
    <property type="component" value="Unassembled WGS sequence"/>
</dbReference>
<comment type="function">
    <text evidence="5">Acetylates the N-terminal alanine of ribosomal protein bS18.</text>
</comment>
<evidence type="ECO:0000256" key="4">
    <source>
        <dbReference type="ARBA" id="ARBA00023315"/>
    </source>
</evidence>
<protein>
    <recommendedName>
        <fullName evidence="5">[Ribosomal protein bS18]-alanine N-acetyltransferase</fullName>
        <ecNumber evidence="5">2.3.1.266</ecNumber>
    </recommendedName>
</protein>
<accession>A0A0A0I943</accession>
<dbReference type="EC" id="2.3.1.266" evidence="5"/>
<evidence type="ECO:0000256" key="3">
    <source>
        <dbReference type="ARBA" id="ARBA00022679"/>
    </source>
</evidence>
<dbReference type="SUPFAM" id="SSF55729">
    <property type="entry name" value="Acyl-CoA N-acyltransferases (Nat)"/>
    <property type="match status" value="1"/>
</dbReference>
<dbReference type="EMBL" id="JENJ01000018">
    <property type="protein sequence ID" value="KGM96801.1"/>
    <property type="molecule type" value="Genomic_DNA"/>
</dbReference>
<dbReference type="NCBIfam" id="TIGR01575">
    <property type="entry name" value="rimI"/>
    <property type="match status" value="1"/>
</dbReference>
<dbReference type="GO" id="GO:0008999">
    <property type="term" value="F:protein-N-terminal-alanine acetyltransferase activity"/>
    <property type="evidence" value="ECO:0007669"/>
    <property type="project" value="UniProtKB-EC"/>
</dbReference>
<evidence type="ECO:0000313" key="7">
    <source>
        <dbReference type="EMBL" id="KGM96801.1"/>
    </source>
</evidence>
<dbReference type="PANTHER" id="PTHR43420:SF44">
    <property type="entry name" value="ACETYLTRANSFERASE YPEA"/>
    <property type="match status" value="1"/>
</dbReference>
<reference evidence="7 8" key="1">
    <citation type="submission" date="2014-01" db="EMBL/GenBank/DDBJ databases">
        <title>Plasmidome dynamics in the species complex Clostridium novyi sensu lato converts strains of independent lineages into distinctly different pathogens.</title>
        <authorList>
            <person name="Skarin H."/>
            <person name="Segerman B."/>
        </authorList>
    </citation>
    <scope>NUCLEOTIDE SEQUENCE [LARGE SCALE GENOMIC DNA]</scope>
    <source>
        <strain evidence="7 8">4552</strain>
    </source>
</reference>
<comment type="similarity">
    <text evidence="1 5">Belongs to the acetyltransferase family. RimI subfamily.</text>
</comment>
<dbReference type="InterPro" id="IPR050680">
    <property type="entry name" value="YpeA/RimI_acetyltransf"/>
</dbReference>
<dbReference type="PROSITE" id="PS51186">
    <property type="entry name" value="GNAT"/>
    <property type="match status" value="1"/>
</dbReference>
<dbReference type="InterPro" id="IPR000182">
    <property type="entry name" value="GNAT_dom"/>
</dbReference>
<keyword evidence="2 5" id="KW-0963">Cytoplasm</keyword>
<comment type="caution">
    <text evidence="7">The sequence shown here is derived from an EMBL/GenBank/DDBJ whole genome shotgun (WGS) entry which is preliminary data.</text>
</comment>
<organism evidence="7 8">
    <name type="scientific">Clostridium novyi A str. 4552</name>
    <dbReference type="NCBI Taxonomy" id="1444289"/>
    <lineage>
        <taxon>Bacteria</taxon>
        <taxon>Bacillati</taxon>
        <taxon>Bacillota</taxon>
        <taxon>Clostridia</taxon>
        <taxon>Eubacteriales</taxon>
        <taxon>Clostridiaceae</taxon>
        <taxon>Clostridium</taxon>
    </lineage>
</organism>
<keyword evidence="4" id="KW-0012">Acyltransferase</keyword>
<dbReference type="CDD" id="cd04301">
    <property type="entry name" value="NAT_SF"/>
    <property type="match status" value="1"/>
</dbReference>
<dbReference type="Gene3D" id="3.40.630.30">
    <property type="match status" value="1"/>
</dbReference>
<evidence type="ECO:0000256" key="1">
    <source>
        <dbReference type="ARBA" id="ARBA00005395"/>
    </source>
</evidence>
<evidence type="ECO:0000259" key="6">
    <source>
        <dbReference type="PROSITE" id="PS51186"/>
    </source>
</evidence>
<comment type="subcellular location">
    <subcellularLocation>
        <location evidence="5">Cytoplasm</location>
    </subcellularLocation>
</comment>
<dbReference type="InterPro" id="IPR016181">
    <property type="entry name" value="Acyl_CoA_acyltransferase"/>
</dbReference>
<evidence type="ECO:0000313" key="8">
    <source>
        <dbReference type="Proteomes" id="UP000030012"/>
    </source>
</evidence>
<dbReference type="RefSeq" id="WP_039254416.1">
    <property type="nucleotide sequence ID" value="NZ_JENJ01000018.1"/>
</dbReference>
<keyword evidence="3" id="KW-0808">Transferase</keyword>
<dbReference type="InterPro" id="IPR006464">
    <property type="entry name" value="AcTrfase_RimI/Ard1"/>
</dbReference>
<gene>
    <name evidence="7" type="ORF">Z968_05610</name>
</gene>
<dbReference type="Pfam" id="PF00583">
    <property type="entry name" value="Acetyltransf_1"/>
    <property type="match status" value="1"/>
</dbReference>
<dbReference type="AlphaFoldDB" id="A0A0A0I943"/>
<name>A0A0A0I943_CLONO</name>
<evidence type="ECO:0000256" key="2">
    <source>
        <dbReference type="ARBA" id="ARBA00022490"/>
    </source>
</evidence>
<dbReference type="OrthoDB" id="9794566at2"/>
<sequence length="151" mass="17668">MNNLVVEKMVEEHIDDVLKINNWSFTSPLSIDSLKSEFNDNAYKYIVLKDTDKNIVLGYASLWFMLDEADITNIAIYKDFRGNGYSNILMNKIIDICREKKVPNITLEVRENNISAIRLYEKYGFTKEGLRKNYYGPNINGIIMWKKDILK</sequence>